<gene>
    <name evidence="1" type="ORF">RT717_00410</name>
</gene>
<evidence type="ECO:0000313" key="1">
    <source>
        <dbReference type="EMBL" id="WOK07081.1"/>
    </source>
</evidence>
<reference evidence="1 2" key="1">
    <citation type="journal article" date="2023" name="Microbiol. Resour. Announc.">
        <title>Complete Genome Sequence of Imperialibacter roseus strain P4T.</title>
        <authorList>
            <person name="Tizabi D.R."/>
            <person name="Bachvaroff T."/>
            <person name="Hill R.T."/>
        </authorList>
    </citation>
    <scope>NUCLEOTIDE SEQUENCE [LARGE SCALE GENOMIC DNA]</scope>
    <source>
        <strain evidence="1 2">P4T</strain>
    </source>
</reference>
<protein>
    <submittedName>
        <fullName evidence="1">Uncharacterized protein</fullName>
    </submittedName>
</protein>
<dbReference type="Proteomes" id="UP001302349">
    <property type="component" value="Chromosome"/>
</dbReference>
<dbReference type="RefSeq" id="WP_317489770.1">
    <property type="nucleotide sequence ID" value="NZ_CP136051.1"/>
</dbReference>
<sequence length="155" mass="17856">MLSIASLIKESKTYLDKPYIKVAWHPQLNLIIHDWKGFATFEEILEVGQRTLSAVQMEHATKVLYDTRDMEVLDDRSRNYIAGEFTVKMIRAGIHYSATILPEDPFAQCTIQAIKGSMERHLPERVRYFNAVNKALDWVVSQQVIPKSGVRLVHQ</sequence>
<dbReference type="EMBL" id="CP136051">
    <property type="protein sequence ID" value="WOK07081.1"/>
    <property type="molecule type" value="Genomic_DNA"/>
</dbReference>
<name>A0ABZ0IQT5_9BACT</name>
<accession>A0ABZ0IQT5</accession>
<proteinExistence type="predicted"/>
<organism evidence="1 2">
    <name type="scientific">Imperialibacter roseus</name>
    <dbReference type="NCBI Taxonomy" id="1324217"/>
    <lineage>
        <taxon>Bacteria</taxon>
        <taxon>Pseudomonadati</taxon>
        <taxon>Bacteroidota</taxon>
        <taxon>Cytophagia</taxon>
        <taxon>Cytophagales</taxon>
        <taxon>Flammeovirgaceae</taxon>
        <taxon>Imperialibacter</taxon>
    </lineage>
</organism>
<evidence type="ECO:0000313" key="2">
    <source>
        <dbReference type="Proteomes" id="UP001302349"/>
    </source>
</evidence>
<keyword evidence="2" id="KW-1185">Reference proteome</keyword>